<dbReference type="EMBL" id="LGTK01000095">
    <property type="protein sequence ID" value="KPH71107.1"/>
    <property type="molecule type" value="Genomic_DNA"/>
</dbReference>
<dbReference type="InterPro" id="IPR025237">
    <property type="entry name" value="DUF4183"/>
</dbReference>
<gene>
    <name evidence="2" type="ORF">AFL42_16375</name>
</gene>
<protein>
    <recommendedName>
        <fullName evidence="1">DUF4183 domain-containing protein</fullName>
    </recommendedName>
</protein>
<organism evidence="2 3">
    <name type="scientific">Oceanobacillus caeni</name>
    <dbReference type="NCBI Taxonomy" id="405946"/>
    <lineage>
        <taxon>Bacteria</taxon>
        <taxon>Bacillati</taxon>
        <taxon>Bacillota</taxon>
        <taxon>Bacilli</taxon>
        <taxon>Bacillales</taxon>
        <taxon>Bacillaceae</taxon>
        <taxon>Oceanobacillus</taxon>
    </lineage>
</organism>
<keyword evidence="3" id="KW-1185">Reference proteome</keyword>
<dbReference type="Proteomes" id="UP000037854">
    <property type="component" value="Unassembled WGS sequence"/>
</dbReference>
<feature type="domain" description="DUF4183" evidence="1">
    <location>
        <begin position="39"/>
        <end position="114"/>
    </location>
</feature>
<evidence type="ECO:0000313" key="2">
    <source>
        <dbReference type="EMBL" id="KPH71107.1"/>
    </source>
</evidence>
<sequence>MALQLMKLAVSADTTTDITPTDTRFFHVTSGEISAGDDLVIDAAEFFADDGSAVIELPELIPGNSYYNVYVNGVLQMDGISVYTPGTTGTGNLTITVPAVGGPIIAGSPIVLEILNYSASSDTTVTT</sequence>
<accession>A0ABR5MFJ0</accession>
<comment type="caution">
    <text evidence="2">The sequence shown here is derived from an EMBL/GenBank/DDBJ whole genome shotgun (WGS) entry which is preliminary data.</text>
</comment>
<reference evidence="2 3" key="1">
    <citation type="submission" date="2015-07" db="EMBL/GenBank/DDBJ databases">
        <title>High-quality draft genome sequence of Oceanobacillus caeni HM6, a bacillus isolated from a human feces.</title>
        <authorList>
            <person name="Kumar J."/>
            <person name="Verma M.K."/>
            <person name="Pandey R."/>
            <person name="Bhambi M."/>
            <person name="Chauhan N."/>
        </authorList>
    </citation>
    <scope>NUCLEOTIDE SEQUENCE [LARGE SCALE GENOMIC DNA]</scope>
    <source>
        <strain evidence="2 3">HM6</strain>
    </source>
</reference>
<proteinExistence type="predicted"/>
<name>A0ABR5MFJ0_9BACI</name>
<evidence type="ECO:0000259" key="1">
    <source>
        <dbReference type="Pfam" id="PF13799"/>
    </source>
</evidence>
<dbReference type="RefSeq" id="WP_060669246.1">
    <property type="nucleotide sequence ID" value="NZ_JARTGE010000057.1"/>
</dbReference>
<evidence type="ECO:0000313" key="3">
    <source>
        <dbReference type="Proteomes" id="UP000037854"/>
    </source>
</evidence>
<dbReference type="Pfam" id="PF13799">
    <property type="entry name" value="DUF4183"/>
    <property type="match status" value="1"/>
</dbReference>